<dbReference type="EMBL" id="JALLBG020000110">
    <property type="protein sequence ID" value="KAL3763904.1"/>
    <property type="molecule type" value="Genomic_DNA"/>
</dbReference>
<sequence length="62" mass="6944">ENGRLTLAKGLRFGIWIGKARHPSTPTPLNGSYGSVFGFFIIHPHDPCISRWRIGYYGATVR</sequence>
<dbReference type="AlphaFoldDB" id="A0ABD3MM07"/>
<comment type="caution">
    <text evidence="1">The sequence shown here is derived from an EMBL/GenBank/DDBJ whole genome shotgun (WGS) entry which is preliminary data.</text>
</comment>
<organism evidence="1 2">
    <name type="scientific">Discostella pseudostelligera</name>
    <dbReference type="NCBI Taxonomy" id="259834"/>
    <lineage>
        <taxon>Eukaryota</taxon>
        <taxon>Sar</taxon>
        <taxon>Stramenopiles</taxon>
        <taxon>Ochrophyta</taxon>
        <taxon>Bacillariophyta</taxon>
        <taxon>Coscinodiscophyceae</taxon>
        <taxon>Thalassiosirophycidae</taxon>
        <taxon>Stephanodiscales</taxon>
        <taxon>Stephanodiscaceae</taxon>
        <taxon>Discostella</taxon>
    </lineage>
</organism>
<evidence type="ECO:0000313" key="2">
    <source>
        <dbReference type="Proteomes" id="UP001530293"/>
    </source>
</evidence>
<gene>
    <name evidence="1" type="ORF">ACHAWU_003370</name>
</gene>
<accession>A0ABD3MM07</accession>
<evidence type="ECO:0000313" key="1">
    <source>
        <dbReference type="EMBL" id="KAL3763904.1"/>
    </source>
</evidence>
<dbReference type="Proteomes" id="UP001530293">
    <property type="component" value="Unassembled WGS sequence"/>
</dbReference>
<reference evidence="1 2" key="1">
    <citation type="submission" date="2024-10" db="EMBL/GenBank/DDBJ databases">
        <title>Updated reference genomes for cyclostephanoid diatoms.</title>
        <authorList>
            <person name="Roberts W.R."/>
            <person name="Alverson A.J."/>
        </authorList>
    </citation>
    <scope>NUCLEOTIDE SEQUENCE [LARGE SCALE GENOMIC DNA]</scope>
    <source>
        <strain evidence="1 2">AJA232-27</strain>
    </source>
</reference>
<name>A0ABD3MM07_9STRA</name>
<protein>
    <submittedName>
        <fullName evidence="1">Uncharacterized protein</fullName>
    </submittedName>
</protein>
<proteinExistence type="predicted"/>
<feature type="non-terminal residue" evidence="1">
    <location>
        <position position="1"/>
    </location>
</feature>
<keyword evidence="2" id="KW-1185">Reference proteome</keyword>